<name>A0A5D0RIQ0_9RHOB</name>
<evidence type="ECO:0000313" key="2">
    <source>
        <dbReference type="Proteomes" id="UP000322080"/>
    </source>
</evidence>
<accession>A0A5D0RIQ0</accession>
<dbReference type="AlphaFoldDB" id="A0A5D0RIQ0"/>
<sequence length="132" mass="14253">MQRTVRNRLTRTTGKRRATAAASALRCIAVCGRDDDPVAEGPDLVVLRFHDISAASLALHEPDVILSPLVSDAFDCIDLAHALAEAGFRGRYRAVAAHIPDPALVRREIRACAPGIDFDIILIRPHGDGADH</sequence>
<gene>
    <name evidence="1" type="ORF">FVF75_10320</name>
</gene>
<reference evidence="1 2" key="1">
    <citation type="submission" date="2019-08" db="EMBL/GenBank/DDBJ databases">
        <title>Identification of a novel species of the genus Boseongicola.</title>
        <authorList>
            <person name="Zhang X.-Q."/>
        </authorList>
    </citation>
    <scope>NUCLEOTIDE SEQUENCE [LARGE SCALE GENOMIC DNA]</scope>
    <source>
        <strain evidence="1 2">HY14</strain>
    </source>
</reference>
<protein>
    <submittedName>
        <fullName evidence="1">Uncharacterized protein</fullName>
    </submittedName>
</protein>
<evidence type="ECO:0000313" key="1">
    <source>
        <dbReference type="EMBL" id="TYB81490.1"/>
    </source>
</evidence>
<organism evidence="1 2">
    <name type="scientific">Maritimibacter fusiformis</name>
    <dbReference type="NCBI Taxonomy" id="2603819"/>
    <lineage>
        <taxon>Bacteria</taxon>
        <taxon>Pseudomonadati</taxon>
        <taxon>Pseudomonadota</taxon>
        <taxon>Alphaproteobacteria</taxon>
        <taxon>Rhodobacterales</taxon>
        <taxon>Roseobacteraceae</taxon>
        <taxon>Maritimibacter</taxon>
    </lineage>
</organism>
<proteinExistence type="predicted"/>
<comment type="caution">
    <text evidence="1">The sequence shown here is derived from an EMBL/GenBank/DDBJ whole genome shotgun (WGS) entry which is preliminary data.</text>
</comment>
<dbReference type="RefSeq" id="WP_148377885.1">
    <property type="nucleotide sequence ID" value="NZ_VSIY01000006.1"/>
</dbReference>
<dbReference type="EMBL" id="VSIY01000006">
    <property type="protein sequence ID" value="TYB81490.1"/>
    <property type="molecule type" value="Genomic_DNA"/>
</dbReference>
<keyword evidence="2" id="KW-1185">Reference proteome</keyword>
<dbReference type="Proteomes" id="UP000322080">
    <property type="component" value="Unassembled WGS sequence"/>
</dbReference>